<dbReference type="InterPro" id="IPR018499">
    <property type="entry name" value="Tetraspanin/Peripherin"/>
</dbReference>
<feature type="transmembrane region" description="Helical" evidence="7">
    <location>
        <begin position="57"/>
        <end position="81"/>
    </location>
</feature>
<dbReference type="CDD" id="cd00586">
    <property type="entry name" value="4HBT"/>
    <property type="match status" value="1"/>
</dbReference>
<dbReference type="AlphaFoldDB" id="A0AA38IT92"/>
<keyword evidence="2 7" id="KW-0812">Transmembrane</keyword>
<evidence type="ECO:0000256" key="5">
    <source>
        <dbReference type="ARBA" id="ARBA00038228"/>
    </source>
</evidence>
<evidence type="ECO:0000256" key="4">
    <source>
        <dbReference type="ARBA" id="ARBA00023136"/>
    </source>
</evidence>
<dbReference type="SUPFAM" id="SSF48652">
    <property type="entry name" value="Tetraspanin"/>
    <property type="match status" value="1"/>
</dbReference>
<gene>
    <name evidence="8" type="ORF">Zmor_011187</name>
</gene>
<dbReference type="InterPro" id="IPR051490">
    <property type="entry name" value="THEM6_lcsJ_thioesterase"/>
</dbReference>
<feature type="transmembrane region" description="Helical" evidence="7">
    <location>
        <begin position="129"/>
        <end position="152"/>
    </location>
</feature>
<organism evidence="8 9">
    <name type="scientific">Zophobas morio</name>
    <dbReference type="NCBI Taxonomy" id="2755281"/>
    <lineage>
        <taxon>Eukaryota</taxon>
        <taxon>Metazoa</taxon>
        <taxon>Ecdysozoa</taxon>
        <taxon>Arthropoda</taxon>
        <taxon>Hexapoda</taxon>
        <taxon>Insecta</taxon>
        <taxon>Pterygota</taxon>
        <taxon>Neoptera</taxon>
        <taxon>Endopterygota</taxon>
        <taxon>Coleoptera</taxon>
        <taxon>Polyphaga</taxon>
        <taxon>Cucujiformia</taxon>
        <taxon>Tenebrionidae</taxon>
        <taxon>Zophobas</taxon>
    </lineage>
</organism>
<dbReference type="PRINTS" id="PR00259">
    <property type="entry name" value="TMFOUR"/>
</dbReference>
<dbReference type="EMBL" id="JALNTZ010000003">
    <property type="protein sequence ID" value="KAJ3659502.1"/>
    <property type="molecule type" value="Genomic_DNA"/>
</dbReference>
<feature type="transmembrane region" description="Helical" evidence="7">
    <location>
        <begin position="101"/>
        <end position="122"/>
    </location>
</feature>
<keyword evidence="3 7" id="KW-1133">Transmembrane helix</keyword>
<comment type="similarity">
    <text evidence="5">Belongs to the THEM6 family.</text>
</comment>
<dbReference type="SUPFAM" id="SSF54637">
    <property type="entry name" value="Thioesterase/thiol ester dehydrase-isomerase"/>
    <property type="match status" value="1"/>
</dbReference>
<evidence type="ECO:0000256" key="3">
    <source>
        <dbReference type="ARBA" id="ARBA00022989"/>
    </source>
</evidence>
<feature type="transmembrane region" description="Helical" evidence="7">
    <location>
        <begin position="258"/>
        <end position="281"/>
    </location>
</feature>
<dbReference type="FunFam" id="1.10.1450.10:FF:000028">
    <property type="entry name" value="Tetraspanin"/>
    <property type="match status" value="1"/>
</dbReference>
<comment type="caution">
    <text evidence="8">The sequence shown here is derived from an EMBL/GenBank/DDBJ whole genome shotgun (WGS) entry which is preliminary data.</text>
</comment>
<name>A0AA38IT92_9CUCU</name>
<accession>A0AA38IT92</accession>
<evidence type="ECO:0000256" key="7">
    <source>
        <dbReference type="SAM" id="Phobius"/>
    </source>
</evidence>
<dbReference type="Pfam" id="PF00335">
    <property type="entry name" value="Tetraspanin"/>
    <property type="match status" value="1"/>
</dbReference>
<evidence type="ECO:0000313" key="8">
    <source>
        <dbReference type="EMBL" id="KAJ3659502.1"/>
    </source>
</evidence>
<dbReference type="Gene3D" id="3.10.129.10">
    <property type="entry name" value="Hotdog Thioesterase"/>
    <property type="match status" value="1"/>
</dbReference>
<sequence>MECAVPDSMTTSILTFKNFQVVLLIERVSRNIYLKISNATRGYIKMTRSGYTCVRHLFCWLNVLLWITGCGVLGVGIWLRIAYEGYASLLPQYALLSADSLAIVVGTITFILAFLACCGSWFQSRCMLVTYFSLVVFMFIAEFLVGSLAFVFRVSLGHTFRQELQNGLWHHYNVTARGPNSLVTIWDNLQSEFKCCGVNNYEDWFLIDAWPNKNWVPDTCCIPSKLEEDCGQSGNADIFYSTGCYHQIHMWFVQRLHIVGVVGLVVAFIQLFGLISSMLLFCTVRHKRTSRTISKKKTHLLSETVINGICLTSDIDSMLTHMNNARFLRELDFAKIDFYERTGLYKCIKQHGGSLVLGASTIRYRRFIKLFNRYSVTTKVVYWDEQSIYMEHRFLTPTDNFVNAIVLCRTRLTNCNAEDVVNELLLNYSGDDIESNKKEKPELSQELAKWIESNEISSASLRRNNTTPMAVESLLDVRTALMGESSLLSTAERRAHKDRSGASRSGVQGSLEAESRWMFVKDLDQRLWV</sequence>
<evidence type="ECO:0000313" key="9">
    <source>
        <dbReference type="Proteomes" id="UP001168821"/>
    </source>
</evidence>
<proteinExistence type="inferred from homology"/>
<evidence type="ECO:0000256" key="1">
    <source>
        <dbReference type="ARBA" id="ARBA00004141"/>
    </source>
</evidence>
<dbReference type="Pfam" id="PF13279">
    <property type="entry name" value="4HBT_2"/>
    <property type="match status" value="1"/>
</dbReference>
<keyword evidence="4 7" id="KW-0472">Membrane</keyword>
<keyword evidence="9" id="KW-1185">Reference proteome</keyword>
<evidence type="ECO:0000256" key="2">
    <source>
        <dbReference type="ARBA" id="ARBA00022692"/>
    </source>
</evidence>
<dbReference type="PANTHER" id="PTHR12475:SF11">
    <property type="entry name" value="PROTEIN THEM6"/>
    <property type="match status" value="1"/>
</dbReference>
<dbReference type="Gene3D" id="1.10.1450.10">
    <property type="entry name" value="Tetraspanin"/>
    <property type="match status" value="1"/>
</dbReference>
<dbReference type="PANTHER" id="PTHR12475">
    <property type="match status" value="1"/>
</dbReference>
<reference evidence="8" key="1">
    <citation type="journal article" date="2023" name="G3 (Bethesda)">
        <title>Whole genome assemblies of Zophobas morio and Tenebrio molitor.</title>
        <authorList>
            <person name="Kaur S."/>
            <person name="Stinson S.A."/>
            <person name="diCenzo G.C."/>
        </authorList>
    </citation>
    <scope>NUCLEOTIDE SEQUENCE</scope>
    <source>
        <strain evidence="8">QUZm001</strain>
    </source>
</reference>
<dbReference type="InterPro" id="IPR008952">
    <property type="entry name" value="Tetraspanin_EC2_sf"/>
</dbReference>
<evidence type="ECO:0000256" key="6">
    <source>
        <dbReference type="ARBA" id="ARBA00041112"/>
    </source>
</evidence>
<dbReference type="GO" id="GO:0016020">
    <property type="term" value="C:membrane"/>
    <property type="evidence" value="ECO:0007669"/>
    <property type="project" value="UniProtKB-SubCell"/>
</dbReference>
<dbReference type="Proteomes" id="UP001168821">
    <property type="component" value="Unassembled WGS sequence"/>
</dbReference>
<dbReference type="InterPro" id="IPR029069">
    <property type="entry name" value="HotDog_dom_sf"/>
</dbReference>
<protein>
    <recommendedName>
        <fullName evidence="6">Protein THEM6</fullName>
    </recommendedName>
</protein>
<comment type="subcellular location">
    <subcellularLocation>
        <location evidence="1">Membrane</location>
        <topology evidence="1">Multi-pass membrane protein</topology>
    </subcellularLocation>
</comment>